<dbReference type="EMBL" id="RCDD01000001">
    <property type="protein sequence ID" value="RLK62277.1"/>
    <property type="molecule type" value="Genomic_DNA"/>
</dbReference>
<dbReference type="Pfam" id="PF00583">
    <property type="entry name" value="Acetyltransf_1"/>
    <property type="match status" value="1"/>
</dbReference>
<protein>
    <submittedName>
        <fullName evidence="2">Acetyltransferase (GNAT) family protein</fullName>
    </submittedName>
</protein>
<reference evidence="2 3" key="1">
    <citation type="submission" date="2018-10" db="EMBL/GenBank/DDBJ databases">
        <title>Genomic Encyclopedia of Archaeal and Bacterial Type Strains, Phase II (KMG-II): from individual species to whole genera.</title>
        <authorList>
            <person name="Goeker M."/>
        </authorList>
    </citation>
    <scope>NUCLEOTIDE SEQUENCE [LARGE SCALE GENOMIC DNA]</scope>
    <source>
        <strain evidence="2 3">DSM 45657</strain>
    </source>
</reference>
<evidence type="ECO:0000313" key="3">
    <source>
        <dbReference type="Proteomes" id="UP000282454"/>
    </source>
</evidence>
<dbReference type="AlphaFoldDB" id="A0A421BD61"/>
<gene>
    <name evidence="2" type="ORF">CLV68_2834</name>
</gene>
<proteinExistence type="predicted"/>
<organism evidence="2 3">
    <name type="scientific">Actinokineospora cianjurensis</name>
    <dbReference type="NCBI Taxonomy" id="585224"/>
    <lineage>
        <taxon>Bacteria</taxon>
        <taxon>Bacillati</taxon>
        <taxon>Actinomycetota</taxon>
        <taxon>Actinomycetes</taxon>
        <taxon>Pseudonocardiales</taxon>
        <taxon>Pseudonocardiaceae</taxon>
        <taxon>Actinokineospora</taxon>
    </lineage>
</organism>
<evidence type="ECO:0000313" key="2">
    <source>
        <dbReference type="EMBL" id="RLK62277.1"/>
    </source>
</evidence>
<comment type="caution">
    <text evidence="2">The sequence shown here is derived from an EMBL/GenBank/DDBJ whole genome shotgun (WGS) entry which is preliminary data.</text>
</comment>
<dbReference type="Gene3D" id="3.40.630.30">
    <property type="match status" value="1"/>
</dbReference>
<dbReference type="OrthoDB" id="3627178at2"/>
<keyword evidence="2" id="KW-0808">Transferase</keyword>
<dbReference type="GO" id="GO:0016747">
    <property type="term" value="F:acyltransferase activity, transferring groups other than amino-acyl groups"/>
    <property type="evidence" value="ECO:0007669"/>
    <property type="project" value="InterPro"/>
</dbReference>
<name>A0A421BD61_9PSEU</name>
<accession>A0A421BD61</accession>
<sequence>MGAGADAPAPWGLVIELTPVALTDKALLSRWIQTYLRDTFGGIHAGGYPYLDQYFTDPDREAHFIVSAGDLAGFVLARVDASAWTVAEFYVAPWYRRQGIARAAALAQFARHPGPWTVEFDPASAAAAGFWHSMIPAPVSSVVVGERIRLSFTVSAPL</sequence>
<dbReference type="PROSITE" id="PS51186">
    <property type="entry name" value="GNAT"/>
    <property type="match status" value="1"/>
</dbReference>
<dbReference type="InterPro" id="IPR016181">
    <property type="entry name" value="Acyl_CoA_acyltransferase"/>
</dbReference>
<dbReference type="SUPFAM" id="SSF55729">
    <property type="entry name" value="Acyl-CoA N-acyltransferases (Nat)"/>
    <property type="match status" value="1"/>
</dbReference>
<evidence type="ECO:0000259" key="1">
    <source>
        <dbReference type="PROSITE" id="PS51186"/>
    </source>
</evidence>
<dbReference type="InterPro" id="IPR000182">
    <property type="entry name" value="GNAT_dom"/>
</dbReference>
<dbReference type="Proteomes" id="UP000282454">
    <property type="component" value="Unassembled WGS sequence"/>
</dbReference>
<keyword evidence="3" id="KW-1185">Reference proteome</keyword>
<feature type="domain" description="N-acetyltransferase" evidence="1">
    <location>
        <begin position="15"/>
        <end position="158"/>
    </location>
</feature>